<dbReference type="RefSeq" id="WP_344600275.1">
    <property type="nucleotide sequence ID" value="NZ_BAAAHE010000001.1"/>
</dbReference>
<accession>A0ABN1G2B2</accession>
<keyword evidence="3" id="KW-1185">Reference proteome</keyword>
<feature type="transmembrane region" description="Helical" evidence="1">
    <location>
        <begin position="14"/>
        <end position="34"/>
    </location>
</feature>
<proteinExistence type="predicted"/>
<evidence type="ECO:0000313" key="2">
    <source>
        <dbReference type="EMBL" id="GAA0602694.1"/>
    </source>
</evidence>
<dbReference type="EMBL" id="BAAAHE010000001">
    <property type="protein sequence ID" value="GAA0602694.1"/>
    <property type="molecule type" value="Genomic_DNA"/>
</dbReference>
<keyword evidence="1" id="KW-1133">Transmembrane helix</keyword>
<reference evidence="2 3" key="1">
    <citation type="journal article" date="2019" name="Int. J. Syst. Evol. Microbiol.">
        <title>The Global Catalogue of Microorganisms (GCM) 10K type strain sequencing project: providing services to taxonomists for standard genome sequencing and annotation.</title>
        <authorList>
            <consortium name="The Broad Institute Genomics Platform"/>
            <consortium name="The Broad Institute Genome Sequencing Center for Infectious Disease"/>
            <person name="Wu L."/>
            <person name="Ma J."/>
        </authorList>
    </citation>
    <scope>NUCLEOTIDE SEQUENCE [LARGE SCALE GENOMIC DNA]</scope>
    <source>
        <strain evidence="2 3">JCM 10671</strain>
    </source>
</reference>
<keyword evidence="1" id="KW-0812">Transmembrane</keyword>
<dbReference type="Proteomes" id="UP001500957">
    <property type="component" value="Unassembled WGS sequence"/>
</dbReference>
<keyword evidence="1" id="KW-0472">Membrane</keyword>
<comment type="caution">
    <text evidence="2">The sequence shown here is derived from an EMBL/GenBank/DDBJ whole genome shotgun (WGS) entry which is preliminary data.</text>
</comment>
<sequence length="121" mass="13012">MELIPWFKLQWDRIVGAVLVVLGAVVLVAGWIGASGEVYIANQLPYLLSGGLGGLALIGVGATLWLSADLSDEWRTLDRLDSARATESDAALANRVRELELHVSHLSGLLNGAAQHERVRT</sequence>
<gene>
    <name evidence="2" type="ORF">GCM10009547_00120</name>
</gene>
<evidence type="ECO:0000256" key="1">
    <source>
        <dbReference type="SAM" id="Phobius"/>
    </source>
</evidence>
<feature type="transmembrane region" description="Helical" evidence="1">
    <location>
        <begin position="46"/>
        <end position="66"/>
    </location>
</feature>
<protein>
    <submittedName>
        <fullName evidence="2">Uncharacterized protein</fullName>
    </submittedName>
</protein>
<evidence type="ECO:0000313" key="3">
    <source>
        <dbReference type="Proteomes" id="UP001500957"/>
    </source>
</evidence>
<organism evidence="2 3">
    <name type="scientific">Sporichthya brevicatena</name>
    <dbReference type="NCBI Taxonomy" id="171442"/>
    <lineage>
        <taxon>Bacteria</taxon>
        <taxon>Bacillati</taxon>
        <taxon>Actinomycetota</taxon>
        <taxon>Actinomycetes</taxon>
        <taxon>Sporichthyales</taxon>
        <taxon>Sporichthyaceae</taxon>
        <taxon>Sporichthya</taxon>
    </lineage>
</organism>
<name>A0ABN1G2B2_9ACTN</name>